<reference evidence="2" key="1">
    <citation type="submission" date="2016-10" db="EMBL/GenBank/DDBJ databases">
        <authorList>
            <person name="Varghese N."/>
            <person name="Submissions S."/>
        </authorList>
    </citation>
    <scope>NUCLEOTIDE SEQUENCE [LARGE SCALE GENOMIC DNA]</scope>
    <source>
        <strain evidence="2">DSM 44260</strain>
    </source>
</reference>
<accession>A0A1H9S2N1</accession>
<evidence type="ECO:0000313" key="1">
    <source>
        <dbReference type="EMBL" id="SER78399.1"/>
    </source>
</evidence>
<keyword evidence="2" id="KW-1185">Reference proteome</keyword>
<dbReference type="Proteomes" id="UP000199051">
    <property type="component" value="Unassembled WGS sequence"/>
</dbReference>
<evidence type="ECO:0008006" key="3">
    <source>
        <dbReference type="Google" id="ProtNLM"/>
    </source>
</evidence>
<sequence length="107" mass="11037">MALDETMKMDHEVVRSAGLDMADLAVSLQEVQRYATGDGLKAEHFGGTADGAAAFTAFNGIVQQLAGSVGKAQQYCVEAAKRLTDSAKATDNTDVDNAWGITAAGGA</sequence>
<protein>
    <recommendedName>
        <fullName evidence="3">Excreted virulence factor EspC, type VII ESX diderm</fullName>
    </recommendedName>
</protein>
<evidence type="ECO:0000313" key="2">
    <source>
        <dbReference type="Proteomes" id="UP000199051"/>
    </source>
</evidence>
<dbReference type="RefSeq" id="WP_092777740.1">
    <property type="nucleotide sequence ID" value="NZ_FOGI01000005.1"/>
</dbReference>
<organism evidence="1 2">
    <name type="scientific">Actinokineospora terrae</name>
    <dbReference type="NCBI Taxonomy" id="155974"/>
    <lineage>
        <taxon>Bacteria</taxon>
        <taxon>Bacillati</taxon>
        <taxon>Actinomycetota</taxon>
        <taxon>Actinomycetes</taxon>
        <taxon>Pseudonocardiales</taxon>
        <taxon>Pseudonocardiaceae</taxon>
        <taxon>Actinokineospora</taxon>
    </lineage>
</organism>
<gene>
    <name evidence="1" type="ORF">SAMN04487818_105206</name>
</gene>
<proteinExistence type="predicted"/>
<name>A0A1H9S2N1_9PSEU</name>
<dbReference type="EMBL" id="FOGI01000005">
    <property type="protein sequence ID" value="SER78399.1"/>
    <property type="molecule type" value="Genomic_DNA"/>
</dbReference>
<dbReference type="AlphaFoldDB" id="A0A1H9S2N1"/>
<dbReference type="STRING" id="155974.SAMN04487818_105206"/>